<evidence type="ECO:0000313" key="2">
    <source>
        <dbReference type="WBParaSite" id="PS1159_v2.g3109.t1"/>
    </source>
</evidence>
<dbReference type="Proteomes" id="UP000887580">
    <property type="component" value="Unplaced"/>
</dbReference>
<accession>A0AC35GBK1</accession>
<protein>
    <submittedName>
        <fullName evidence="2">LAGLIDADG homing endonuclease</fullName>
    </submittedName>
</protein>
<proteinExistence type="predicted"/>
<evidence type="ECO:0000313" key="1">
    <source>
        <dbReference type="Proteomes" id="UP000887580"/>
    </source>
</evidence>
<reference evidence="2" key="1">
    <citation type="submission" date="2022-11" db="UniProtKB">
        <authorList>
            <consortium name="WormBaseParasite"/>
        </authorList>
    </citation>
    <scope>IDENTIFICATION</scope>
</reference>
<organism evidence="1 2">
    <name type="scientific">Panagrolaimus sp. PS1159</name>
    <dbReference type="NCBI Taxonomy" id="55785"/>
    <lineage>
        <taxon>Eukaryota</taxon>
        <taxon>Metazoa</taxon>
        <taxon>Ecdysozoa</taxon>
        <taxon>Nematoda</taxon>
        <taxon>Chromadorea</taxon>
        <taxon>Rhabditida</taxon>
        <taxon>Tylenchina</taxon>
        <taxon>Panagrolaimomorpha</taxon>
        <taxon>Panagrolaimoidea</taxon>
        <taxon>Panagrolaimidae</taxon>
        <taxon>Panagrolaimus</taxon>
    </lineage>
</organism>
<dbReference type="WBParaSite" id="PS1159_v2.g3109.t1">
    <property type="protein sequence ID" value="PS1159_v2.g3109.t1"/>
    <property type="gene ID" value="PS1159_v2.g3109"/>
</dbReference>
<sequence>MLISQYDIYATLTEIAKPPNPRTPKPLIKGSSLFHPLPQPRTCDKLAIPFDYCICKPKTKTLPKNNSIAIPAAEAMVARMNFNLREFDETKDCVLLKLYKNSSIKVEEFIDEGNLKVYQITYTTFPGFGQFWGYVSKAKNDDTINILSEKFPRLNLYAPQVGCASKAKYTPYCFCKNLLPH</sequence>
<name>A0AC35GBK1_9BILA</name>